<dbReference type="Proteomes" id="UP000271700">
    <property type="component" value="Unassembled WGS sequence"/>
</dbReference>
<dbReference type="EMBL" id="RCCT01000001">
    <property type="protein sequence ID" value="RLK10684.1"/>
    <property type="molecule type" value="Genomic_DNA"/>
</dbReference>
<protein>
    <submittedName>
        <fullName evidence="3">Ion channel</fullName>
    </submittedName>
</protein>
<evidence type="ECO:0000259" key="2">
    <source>
        <dbReference type="Pfam" id="PF07885"/>
    </source>
</evidence>
<accession>A0A497ZTX8</accession>
<reference evidence="3 4" key="1">
    <citation type="submission" date="2018-10" db="EMBL/GenBank/DDBJ databases">
        <title>Genomic Encyclopedia of Archaeal and Bacterial Type Strains, Phase II (KMG-II): from individual species to whole genera.</title>
        <authorList>
            <person name="Goeker M."/>
        </authorList>
    </citation>
    <scope>NUCLEOTIDE SEQUENCE [LARGE SCALE GENOMIC DNA]</scope>
    <source>
        <strain evidence="3 4">DSM 29317</strain>
    </source>
</reference>
<proteinExistence type="predicted"/>
<comment type="caution">
    <text evidence="3">The sequence shown here is derived from an EMBL/GenBank/DDBJ whole genome shotgun (WGS) entry which is preliminary data.</text>
</comment>
<dbReference type="Gene3D" id="1.10.287.70">
    <property type="match status" value="1"/>
</dbReference>
<keyword evidence="1" id="KW-0812">Transmembrane</keyword>
<feature type="transmembrane region" description="Helical" evidence="1">
    <location>
        <begin position="155"/>
        <end position="178"/>
    </location>
</feature>
<evidence type="ECO:0000313" key="3">
    <source>
        <dbReference type="EMBL" id="RLK10684.1"/>
    </source>
</evidence>
<organism evidence="3 4">
    <name type="scientific">Ruegeria conchae</name>
    <dbReference type="NCBI Taxonomy" id="981384"/>
    <lineage>
        <taxon>Bacteria</taxon>
        <taxon>Pseudomonadati</taxon>
        <taxon>Pseudomonadota</taxon>
        <taxon>Alphaproteobacteria</taxon>
        <taxon>Rhodobacterales</taxon>
        <taxon>Roseobacteraceae</taxon>
        <taxon>Ruegeria</taxon>
    </lineage>
</organism>
<feature type="transmembrane region" description="Helical" evidence="1">
    <location>
        <begin position="88"/>
        <end position="117"/>
    </location>
</feature>
<gene>
    <name evidence="3" type="ORF">CLV75_0663</name>
</gene>
<dbReference type="Pfam" id="PF07885">
    <property type="entry name" value="Ion_trans_2"/>
    <property type="match status" value="1"/>
</dbReference>
<dbReference type="InterPro" id="IPR013099">
    <property type="entry name" value="K_chnl_dom"/>
</dbReference>
<feature type="transmembrane region" description="Helical" evidence="1">
    <location>
        <begin position="51"/>
        <end position="76"/>
    </location>
</feature>
<keyword evidence="1" id="KW-0472">Membrane</keyword>
<evidence type="ECO:0000313" key="4">
    <source>
        <dbReference type="Proteomes" id="UP000271700"/>
    </source>
</evidence>
<keyword evidence="1" id="KW-1133">Transmembrane helix</keyword>
<evidence type="ECO:0000256" key="1">
    <source>
        <dbReference type="SAM" id="Phobius"/>
    </source>
</evidence>
<dbReference type="STRING" id="981384.GCA_000192475_03334"/>
<keyword evidence="4" id="KW-1185">Reference proteome</keyword>
<dbReference type="AlphaFoldDB" id="A0A497ZTX8"/>
<feature type="domain" description="Potassium channel" evidence="2">
    <location>
        <begin position="107"/>
        <end position="179"/>
    </location>
</feature>
<sequence length="188" mass="20894">MCSATKQCPEQRSVLFAAARTLSAGLFSARESSMLAAIGTKAIYMTLSQQIIWGSFYLGICFLIEIMLLTWCVLVIRKLVERWETRSTILATAGPISVALMFIVLTHTVQVWIWAIVWVWGDVLPDWNSALYFSLVTFTTLGYGDIVLGEGLRIFGAFASVTGLLAFGLSTAFLVALMTRVFEERFLN</sequence>
<name>A0A497ZTX8_9RHOB</name>
<dbReference type="SUPFAM" id="SSF81324">
    <property type="entry name" value="Voltage-gated potassium channels"/>
    <property type="match status" value="1"/>
</dbReference>